<evidence type="ECO:0000256" key="2">
    <source>
        <dbReference type="ARBA" id="ARBA00022475"/>
    </source>
</evidence>
<dbReference type="PANTHER" id="PTHR30250">
    <property type="entry name" value="PST FAMILY PREDICTED COLANIC ACID TRANSPORTER"/>
    <property type="match status" value="1"/>
</dbReference>
<evidence type="ECO:0000256" key="4">
    <source>
        <dbReference type="ARBA" id="ARBA00022989"/>
    </source>
</evidence>
<feature type="transmembrane region" description="Helical" evidence="6">
    <location>
        <begin position="380"/>
        <end position="399"/>
    </location>
</feature>
<dbReference type="EMBL" id="QKTW01000006">
    <property type="protein sequence ID" value="PZF74195.1"/>
    <property type="molecule type" value="Genomic_DNA"/>
</dbReference>
<evidence type="ECO:0000313" key="8">
    <source>
        <dbReference type="Proteomes" id="UP000248745"/>
    </source>
</evidence>
<feature type="transmembrane region" description="Helical" evidence="6">
    <location>
        <begin position="82"/>
        <end position="109"/>
    </location>
</feature>
<sequence length="502" mass="56666">MNSRKSIVKGSFWAGLRYVMVFLKSILLLPLILSFCGTDFYTSWILLNAANALLLGFYDAYIRYVANHYNLYFYENKEKAGFVLGSGIRFALAMSVVISAGCAILLLLFPGATAWVFKTSAAVVQAQHLSVVLFSFAVGNILMSLLRFFYAFNEPVGNLWKNFRYEVIFSVFELLVLLLSIVFIKDFASVILWNCAVYLVTAIIYIGLAVLRRPEAFLLIRQGTYTEGRKQFAGSIPFIVNNFIEKLATDSYALVLSWFYYPLAAIRQLVSVRTMTNAALSGINVFQTVFVPKMQEFQTRGNKTRLLYLFRLIWMFAAVIMGVAVILCYPLLERVYLIWSRNKIEWNGVAFAGLFIALLLTLFGNLMLFYLKMINKTRPVLIATATKTVCLLGLLWILPVSLLNSILALAGAEIWVGILLYPFLLARLWQENGRTQLRLLYSFVPFLIIAVTVLCYLKWGYSLPLAIGGFVVFGGVVGTQAFRWLPNSKVNSIDSEQLTVDS</sequence>
<dbReference type="OrthoDB" id="7011692at2"/>
<feature type="transmembrane region" description="Helical" evidence="6">
    <location>
        <begin position="190"/>
        <end position="211"/>
    </location>
</feature>
<dbReference type="RefSeq" id="WP_110997611.1">
    <property type="nucleotide sequence ID" value="NZ_QKTW01000006.1"/>
</dbReference>
<dbReference type="GO" id="GO:0005886">
    <property type="term" value="C:plasma membrane"/>
    <property type="evidence" value="ECO:0007669"/>
    <property type="project" value="UniProtKB-SubCell"/>
</dbReference>
<name>A0A2W2AFD3_9BACT</name>
<feature type="transmembrane region" description="Helical" evidence="6">
    <location>
        <begin position="438"/>
        <end position="459"/>
    </location>
</feature>
<keyword evidence="8" id="KW-1185">Reference proteome</keyword>
<feature type="transmembrane region" description="Helical" evidence="6">
    <location>
        <begin position="12"/>
        <end position="35"/>
    </location>
</feature>
<evidence type="ECO:0000256" key="1">
    <source>
        <dbReference type="ARBA" id="ARBA00004651"/>
    </source>
</evidence>
<keyword evidence="4 6" id="KW-1133">Transmembrane helix</keyword>
<feature type="transmembrane region" description="Helical" evidence="6">
    <location>
        <begin position="129"/>
        <end position="151"/>
    </location>
</feature>
<keyword evidence="2" id="KW-1003">Cell membrane</keyword>
<evidence type="ECO:0000256" key="3">
    <source>
        <dbReference type="ARBA" id="ARBA00022692"/>
    </source>
</evidence>
<evidence type="ECO:0008006" key="9">
    <source>
        <dbReference type="Google" id="ProtNLM"/>
    </source>
</evidence>
<feature type="transmembrane region" description="Helical" evidence="6">
    <location>
        <begin position="163"/>
        <end position="184"/>
    </location>
</feature>
<dbReference type="InterPro" id="IPR050833">
    <property type="entry name" value="Poly_Biosynth_Transport"/>
</dbReference>
<feature type="transmembrane region" description="Helical" evidence="6">
    <location>
        <begin position="405"/>
        <end position="426"/>
    </location>
</feature>
<feature type="transmembrane region" description="Helical" evidence="6">
    <location>
        <begin position="465"/>
        <end position="485"/>
    </location>
</feature>
<evidence type="ECO:0000256" key="5">
    <source>
        <dbReference type="ARBA" id="ARBA00023136"/>
    </source>
</evidence>
<feature type="transmembrane region" description="Helical" evidence="6">
    <location>
        <begin position="344"/>
        <end position="368"/>
    </location>
</feature>
<keyword evidence="5 6" id="KW-0472">Membrane</keyword>
<evidence type="ECO:0000256" key="6">
    <source>
        <dbReference type="SAM" id="Phobius"/>
    </source>
</evidence>
<accession>A0A2W2AFD3</accession>
<comment type="caution">
    <text evidence="7">The sequence shown here is derived from an EMBL/GenBank/DDBJ whole genome shotgun (WGS) entry which is preliminary data.</text>
</comment>
<dbReference type="AlphaFoldDB" id="A0A2W2AFD3"/>
<keyword evidence="3 6" id="KW-0812">Transmembrane</keyword>
<protein>
    <recommendedName>
        <fullName evidence="9">Polysaccharide biosynthesis protein</fullName>
    </recommendedName>
</protein>
<gene>
    <name evidence="7" type="ORF">DN068_04035</name>
</gene>
<reference evidence="7 8" key="1">
    <citation type="submission" date="2018-06" db="EMBL/GenBank/DDBJ databases">
        <title>Mucibacter soli gen. nov., sp. nov., a new member of the family Chitinophagaceae producing mucin.</title>
        <authorList>
            <person name="Kim M.-K."/>
            <person name="Park S."/>
            <person name="Kim T.-S."/>
            <person name="Joung Y."/>
            <person name="Han J.-H."/>
            <person name="Kim S.B."/>
        </authorList>
    </citation>
    <scope>NUCLEOTIDE SEQUENCE [LARGE SCALE GENOMIC DNA]</scope>
    <source>
        <strain evidence="7 8">R1-15</strain>
    </source>
</reference>
<comment type="subcellular location">
    <subcellularLocation>
        <location evidence="1">Cell membrane</location>
        <topology evidence="1">Multi-pass membrane protein</topology>
    </subcellularLocation>
</comment>
<dbReference type="Proteomes" id="UP000248745">
    <property type="component" value="Unassembled WGS sequence"/>
</dbReference>
<organism evidence="7 8">
    <name type="scientific">Taibaiella soli</name>
    <dbReference type="NCBI Taxonomy" id="1649169"/>
    <lineage>
        <taxon>Bacteria</taxon>
        <taxon>Pseudomonadati</taxon>
        <taxon>Bacteroidota</taxon>
        <taxon>Chitinophagia</taxon>
        <taxon>Chitinophagales</taxon>
        <taxon>Chitinophagaceae</taxon>
        <taxon>Taibaiella</taxon>
    </lineage>
</organism>
<feature type="transmembrane region" description="Helical" evidence="6">
    <location>
        <begin position="308"/>
        <end position="332"/>
    </location>
</feature>
<evidence type="ECO:0000313" key="7">
    <source>
        <dbReference type="EMBL" id="PZF74195.1"/>
    </source>
</evidence>
<feature type="transmembrane region" description="Helical" evidence="6">
    <location>
        <begin position="41"/>
        <end position="61"/>
    </location>
</feature>
<proteinExistence type="predicted"/>
<dbReference type="PANTHER" id="PTHR30250:SF11">
    <property type="entry name" value="O-ANTIGEN TRANSPORTER-RELATED"/>
    <property type="match status" value="1"/>
</dbReference>